<evidence type="ECO:0000256" key="4">
    <source>
        <dbReference type="ARBA" id="ARBA00022676"/>
    </source>
</evidence>
<dbReference type="Pfam" id="PF00982">
    <property type="entry name" value="Glyco_transf_20"/>
    <property type="match status" value="1"/>
</dbReference>
<dbReference type="Proteomes" id="UP000825935">
    <property type="component" value="Chromosome 33"/>
</dbReference>
<evidence type="ECO:0000313" key="8">
    <source>
        <dbReference type="Proteomes" id="UP000825935"/>
    </source>
</evidence>
<evidence type="ECO:0000256" key="3">
    <source>
        <dbReference type="ARBA" id="ARBA00012538"/>
    </source>
</evidence>
<name>A0A8T2QP91_CERRI</name>
<evidence type="ECO:0000256" key="1">
    <source>
        <dbReference type="ARBA" id="ARBA00005409"/>
    </source>
</evidence>
<dbReference type="GO" id="GO:0005829">
    <property type="term" value="C:cytosol"/>
    <property type="evidence" value="ECO:0007669"/>
    <property type="project" value="TreeGrafter"/>
</dbReference>
<feature type="region of interest" description="Disordered" evidence="6">
    <location>
        <begin position="55"/>
        <end position="129"/>
    </location>
</feature>
<dbReference type="SUPFAM" id="SSF56784">
    <property type="entry name" value="HAD-like"/>
    <property type="match status" value="1"/>
</dbReference>
<dbReference type="Pfam" id="PF02358">
    <property type="entry name" value="Trehalose_PPase"/>
    <property type="match status" value="1"/>
</dbReference>
<evidence type="ECO:0000256" key="6">
    <source>
        <dbReference type="SAM" id="MobiDB-lite"/>
    </source>
</evidence>
<dbReference type="GO" id="GO:0005992">
    <property type="term" value="P:trehalose biosynthetic process"/>
    <property type="evidence" value="ECO:0007669"/>
    <property type="project" value="InterPro"/>
</dbReference>
<dbReference type="OrthoDB" id="755951at2759"/>
<feature type="region of interest" description="Disordered" evidence="6">
    <location>
        <begin position="899"/>
        <end position="952"/>
    </location>
</feature>
<feature type="compositionally biased region" description="Basic and acidic residues" evidence="6">
    <location>
        <begin position="1"/>
        <end position="16"/>
    </location>
</feature>
<keyword evidence="4" id="KW-0328">Glycosyltransferase</keyword>
<feature type="compositionally biased region" description="Low complexity" evidence="6">
    <location>
        <begin position="105"/>
        <end position="117"/>
    </location>
</feature>
<dbReference type="AlphaFoldDB" id="A0A8T2QP91"/>
<organism evidence="7 8">
    <name type="scientific">Ceratopteris richardii</name>
    <name type="common">Triangle waterfern</name>
    <dbReference type="NCBI Taxonomy" id="49495"/>
    <lineage>
        <taxon>Eukaryota</taxon>
        <taxon>Viridiplantae</taxon>
        <taxon>Streptophyta</taxon>
        <taxon>Embryophyta</taxon>
        <taxon>Tracheophyta</taxon>
        <taxon>Polypodiopsida</taxon>
        <taxon>Polypodiidae</taxon>
        <taxon>Polypodiales</taxon>
        <taxon>Pteridineae</taxon>
        <taxon>Pteridaceae</taxon>
        <taxon>Parkerioideae</taxon>
        <taxon>Ceratopteris</taxon>
    </lineage>
</organism>
<dbReference type="CDD" id="cd03788">
    <property type="entry name" value="GT20_TPS"/>
    <property type="match status" value="1"/>
</dbReference>
<dbReference type="GO" id="GO:0003825">
    <property type="term" value="F:alpha,alpha-trehalose-phosphate synthase (UDP-forming) activity"/>
    <property type="evidence" value="ECO:0007669"/>
    <property type="project" value="UniProtKB-EC"/>
</dbReference>
<dbReference type="InterPro" id="IPR023214">
    <property type="entry name" value="HAD_sf"/>
</dbReference>
<reference evidence="7" key="1">
    <citation type="submission" date="2021-08" db="EMBL/GenBank/DDBJ databases">
        <title>WGS assembly of Ceratopteris richardii.</title>
        <authorList>
            <person name="Marchant D.B."/>
            <person name="Chen G."/>
            <person name="Jenkins J."/>
            <person name="Shu S."/>
            <person name="Leebens-Mack J."/>
            <person name="Grimwood J."/>
            <person name="Schmutz J."/>
            <person name="Soltis P."/>
            <person name="Soltis D."/>
            <person name="Chen Z.-H."/>
        </authorList>
    </citation>
    <scope>NUCLEOTIDE SEQUENCE</scope>
    <source>
        <strain evidence="7">Whitten #5841</strain>
        <tissue evidence="7">Leaf</tissue>
    </source>
</reference>
<dbReference type="InterPro" id="IPR001830">
    <property type="entry name" value="Glyco_trans_20"/>
</dbReference>
<comment type="similarity">
    <text evidence="2">In the C-terminal section; belongs to the trehalose phosphatase family.</text>
</comment>
<dbReference type="PANTHER" id="PTHR10788:SF106">
    <property type="entry name" value="BCDNA.GH08860"/>
    <property type="match status" value="1"/>
</dbReference>
<evidence type="ECO:0000256" key="5">
    <source>
        <dbReference type="ARBA" id="ARBA00022679"/>
    </source>
</evidence>
<proteinExistence type="inferred from homology"/>
<dbReference type="FunFam" id="3.30.70.1020:FF:000001">
    <property type="entry name" value="Alpha,alpha-trehalose-phosphate synthase [UDP-forming] 1"/>
    <property type="match status" value="1"/>
</dbReference>
<dbReference type="InterPro" id="IPR003337">
    <property type="entry name" value="Trehalose_PPase"/>
</dbReference>
<dbReference type="OMA" id="QTEAHYY"/>
<feature type="region of interest" description="Disordered" evidence="6">
    <location>
        <begin position="1"/>
        <end position="23"/>
    </location>
</feature>
<dbReference type="Gene3D" id="3.40.50.1000">
    <property type="entry name" value="HAD superfamily/HAD-like"/>
    <property type="match status" value="1"/>
</dbReference>
<gene>
    <name evidence="7" type="ORF">KP509_33G039300</name>
</gene>
<dbReference type="GO" id="GO:0004805">
    <property type="term" value="F:trehalose-phosphatase activity"/>
    <property type="evidence" value="ECO:0007669"/>
    <property type="project" value="TreeGrafter"/>
</dbReference>
<dbReference type="SUPFAM" id="SSF53756">
    <property type="entry name" value="UDP-Glycosyltransferase/glycogen phosphorylase"/>
    <property type="match status" value="1"/>
</dbReference>
<evidence type="ECO:0000256" key="2">
    <source>
        <dbReference type="ARBA" id="ARBA00006330"/>
    </source>
</evidence>
<dbReference type="EMBL" id="CM035438">
    <property type="protein sequence ID" value="KAH7285656.1"/>
    <property type="molecule type" value="Genomic_DNA"/>
</dbReference>
<dbReference type="Gene3D" id="3.40.50.2000">
    <property type="entry name" value="Glycogen Phosphorylase B"/>
    <property type="match status" value="2"/>
</dbReference>
<protein>
    <recommendedName>
        <fullName evidence="3">alpha,alpha-trehalose-phosphate synthase (UDP-forming)</fullName>
        <ecNumber evidence="3">2.4.1.15</ecNumber>
    </recommendedName>
</protein>
<dbReference type="EC" id="2.4.1.15" evidence="3"/>
<feature type="compositionally biased region" description="Basic and acidic residues" evidence="6">
    <location>
        <begin position="928"/>
        <end position="948"/>
    </location>
</feature>
<dbReference type="InterPro" id="IPR036412">
    <property type="entry name" value="HAD-like_sf"/>
</dbReference>
<keyword evidence="5" id="KW-0808">Transferase</keyword>
<keyword evidence="8" id="KW-1185">Reference proteome</keyword>
<comment type="caution">
    <text evidence="7">The sequence shown here is derived from an EMBL/GenBank/DDBJ whole genome shotgun (WGS) entry which is preliminary data.</text>
</comment>
<evidence type="ECO:0000313" key="7">
    <source>
        <dbReference type="EMBL" id="KAH7285656.1"/>
    </source>
</evidence>
<accession>A0A8T2QP91</accession>
<dbReference type="Gene3D" id="3.30.70.1020">
    <property type="entry name" value="Trehalose-6-phosphate phosphatase related protein, domain 2"/>
    <property type="match status" value="1"/>
</dbReference>
<sequence>MPYKQANRDSDKRKGCEEEENRSTCSSSLERCYSSFTPGEFDSSIHCRNTEANPINNSNNNNSSLLVPPDHLGSLSDEDSEHCLSSKHGKYQAKVPTSRVDRLLQQRQRSRNRNSFQQHDKPLDSALQGDGLWERGDGWLGRDILVSNSSGHAATLLSDAMDSGRNMMSAERQRLLVVANRLPVSATRIGDAWSLELSAGGLVSALLGVRQFETRWIGWAGVNVPDEVGQIALKNALEEKRCVPVFLDEETVHQYYNGYSNNVLWPLFHYLGLPQEDRLSATRSLEDQFEAYKRANGKFAEVVQSIYKEGDVIWCHDYHLMFLPKFLKDYDVNMKVGWFLHTPFPSSEIYRMLPSRSELLKAVLCADLIGFHTYDYARHFVSACTRILGLEGTRSGVEDHPLGKLTRVAAFPIGIDPERFSEALSRPDVKRYIKELQHKFAGRKVMLGVDRLDTIKGIPQKLLAFEKFLDENAEWRDKVLLVQIAVPTRTDVHDYQRLTSQVHEIVGRINGRFGTLTTVPIHHLDRSLDFHRLCALYAVTDVAIVTSLRDGMNLLAGAAQSLGAGAILVNPWNISDVAVAIKDALDMPEADRENCHRHNFEHVTTHTAQVWAETFVSELNDTIVEAELRTLHIPPHLPVEEAVVKYQESKNRLLILGFNATMTTQVDGPGRRGPEQIREMKLRLHPHLQEVFRILCKDPRTTIVILSGSERNVLDEAFGAFDLWLAAENGMFLRHTRGEWKTTMPEHLNMDWMDSVQPVFDYFRERTPRSYVEVRETSLLWNYKYADVEFGRVQARDMLQHLWTGPISNAAVDVVQGGRSVEVRPVGVSKGAAIDRILGEIVHRKRITIPIDYVLCIGHFLSKDEDIYTFFEPELPFEREYTSNGKILDGKGLIDRRPVPKAAGGASASTRSCSAGSFEEAPLQSNGDRSKATAYKEKPTSREEEFAKQEGSSVLDLKGENYFSCAVGRKRSNARYSLPSSEDVVSFLKSIAASYAPVNVNHSSSKNLLR</sequence>
<comment type="similarity">
    <text evidence="1">In the N-terminal section; belongs to the glycosyltransferase 20 family.</text>
</comment>
<dbReference type="PANTHER" id="PTHR10788">
    <property type="entry name" value="TREHALOSE-6-PHOSPHATE SYNTHASE"/>
    <property type="match status" value="1"/>
</dbReference>
<dbReference type="FunFam" id="3.40.50.2000:FF:000046">
    <property type="entry name" value="alpha,alpha-trehalose-phosphate synthase [UDP-forming] 1"/>
    <property type="match status" value="1"/>
</dbReference>